<protein>
    <submittedName>
        <fullName evidence="2">PAN APPLE domain containing protein</fullName>
    </submittedName>
</protein>
<name>A0A2U7UBR1_9VIRU</name>
<keyword evidence="1" id="KW-1133">Transmembrane helix</keyword>
<keyword evidence="1" id="KW-0472">Membrane</keyword>
<proteinExistence type="predicted"/>
<gene>
    <name evidence="2" type="ORF">pneo_cds_153</name>
</gene>
<evidence type="ECO:0000256" key="1">
    <source>
        <dbReference type="SAM" id="Phobius"/>
    </source>
</evidence>
<reference evidence="2" key="1">
    <citation type="journal article" date="2018" name="Nat. Commun.">
        <title>Diversity and evolution of the emerging Pandoraviridae family.</title>
        <authorList>
            <person name="Legendre M."/>
            <person name="Fabre E."/>
            <person name="Poirot O."/>
            <person name="Jeudy S."/>
            <person name="Lartigue A."/>
            <person name="Alempic J.M."/>
            <person name="Beucher L."/>
            <person name="Philippe N."/>
            <person name="Bertaux L."/>
            <person name="Christo-Foroux E."/>
            <person name="Labadie K."/>
            <person name="Coute Y."/>
            <person name="Abergel C."/>
            <person name="Claverie J.M."/>
        </authorList>
    </citation>
    <scope>NUCLEOTIDE SEQUENCE [LARGE SCALE GENOMIC DNA]</scope>
    <source>
        <strain evidence="2">Neocaledonia</strain>
    </source>
</reference>
<sequence length="222" mass="22223">MNAPVGANAVGSAKPVAAAPLPAKLVPPSAAKPAVVTAKETTVVVPAAPTAPKAAIVVAPPAAGGQAATVPAATLPPALLPQEATAPKPKGLWGIPTWVWIAIGVVLLLIVLAIVGEFVIRRRGGGGGGGGGTTSTYTLVANSNPVCDIADNKCDVASGTNEVSAEACKARCDRVSGCEGVLYDRSGLLGGANCWVKRFNTSPPKTDAWTGADFYYKKTATA</sequence>
<keyword evidence="1" id="KW-0812">Transmembrane</keyword>
<organism evidence="2">
    <name type="scientific">Pandoravirus neocaledonia</name>
    <dbReference type="NCBI Taxonomy" id="2107708"/>
    <lineage>
        <taxon>Viruses</taxon>
        <taxon>Pandoravirus</taxon>
    </lineage>
</organism>
<dbReference type="GeneID" id="36842473"/>
<dbReference type="KEGG" id="vg:36842473"/>
<feature type="transmembrane region" description="Helical" evidence="1">
    <location>
        <begin position="98"/>
        <end position="120"/>
    </location>
</feature>
<dbReference type="EMBL" id="MG011690">
    <property type="protein sequence ID" value="AVK75760.1"/>
    <property type="molecule type" value="Genomic_DNA"/>
</dbReference>
<accession>A0A2U7UBR1</accession>
<dbReference type="RefSeq" id="YP_009481763.1">
    <property type="nucleotide sequence ID" value="NC_037666.1"/>
</dbReference>
<dbReference type="Proteomes" id="UP000249287">
    <property type="component" value="Segment"/>
</dbReference>
<evidence type="ECO:0000313" key="2">
    <source>
        <dbReference type="EMBL" id="AVK75760.1"/>
    </source>
</evidence>